<name>A0A7S3DQ55_9STRA</name>
<evidence type="ECO:0008006" key="6">
    <source>
        <dbReference type="Google" id="ProtNLM"/>
    </source>
</evidence>
<evidence type="ECO:0000256" key="3">
    <source>
        <dbReference type="ARBA" id="ARBA00022989"/>
    </source>
</evidence>
<feature type="compositionally biased region" description="Low complexity" evidence="4">
    <location>
        <begin position="422"/>
        <end position="433"/>
    </location>
</feature>
<proteinExistence type="predicted"/>
<dbReference type="GO" id="GO:0005737">
    <property type="term" value="C:cytoplasm"/>
    <property type="evidence" value="ECO:0007669"/>
    <property type="project" value="TreeGrafter"/>
</dbReference>
<sequence length="447" mass="51685">MVVVTNQMHGSPSWKWPATLLALPTLWVLLSIGSTLYYTPFLVPGGYAPSIQDRHLDAKPTTRKTKQNKKKREMTPQELTLEHSIKTEETAAICAVQKDEDLYLDEWVDYHLALGFSDIYIYDNSNHPEKLQAWQEFRNKEFQYSLLAQEEVTNDMAMNRIHVIPMPGERVQVPAYKACARLIQHRNHTWATFLDIDEFLVLKQHENVVDFGRDHAPPGRHVGINWQIFGTSGRTQYEAWPVTFRFQCRVSWSRNKYIKSFVRVDDLHPISHIKSPHTFPLRKANKNETLRVDTDGNIVVGSFNDGPRDVALVYHYYFRSFEEHINKRKRGDVFYGDRKDLANITRMAEKGLDPFTNKKLNKGSVHDDSAWQALKRMVPDKYAVYDETDSQGNLLHPMKEPPRCRTPTEWENEFLAADLKPSASKSNNGASSKSRPKRKKVSTAIKK</sequence>
<evidence type="ECO:0000256" key="1">
    <source>
        <dbReference type="ARBA" id="ARBA00004167"/>
    </source>
</evidence>
<feature type="region of interest" description="Disordered" evidence="4">
    <location>
        <begin position="391"/>
        <end position="447"/>
    </location>
</feature>
<dbReference type="PANTHER" id="PTHR21461">
    <property type="entry name" value="GLYCOSYLTRANSFERASE FAMILY 92 PROTEIN"/>
    <property type="match status" value="1"/>
</dbReference>
<feature type="compositionally biased region" description="Basic residues" evidence="4">
    <location>
        <begin position="61"/>
        <end position="72"/>
    </location>
</feature>
<reference evidence="5" key="1">
    <citation type="submission" date="2021-01" db="EMBL/GenBank/DDBJ databases">
        <authorList>
            <person name="Corre E."/>
            <person name="Pelletier E."/>
            <person name="Niang G."/>
            <person name="Scheremetjew M."/>
            <person name="Finn R."/>
            <person name="Kale V."/>
            <person name="Holt S."/>
            <person name="Cochrane G."/>
            <person name="Meng A."/>
            <person name="Brown T."/>
            <person name="Cohen L."/>
        </authorList>
    </citation>
    <scope>NUCLEOTIDE SEQUENCE</scope>
    <source>
        <strain evidence="5">CCMP125</strain>
    </source>
</reference>
<comment type="subcellular location">
    <subcellularLocation>
        <location evidence="1">Membrane</location>
        <topology evidence="1">Single-pass membrane protein</topology>
    </subcellularLocation>
</comment>
<dbReference type="PANTHER" id="PTHR21461:SF69">
    <property type="entry name" value="GLYCOSYLTRANSFERASE FAMILY 92 PROTEIN"/>
    <property type="match status" value="1"/>
</dbReference>
<evidence type="ECO:0000256" key="4">
    <source>
        <dbReference type="SAM" id="MobiDB-lite"/>
    </source>
</evidence>
<keyword evidence="2" id="KW-0812">Transmembrane</keyword>
<protein>
    <recommendedName>
        <fullName evidence="6">Glycosyltransferase family 92 protein</fullName>
    </recommendedName>
</protein>
<accession>A0A7S3DQ55</accession>
<keyword evidence="3" id="KW-1133">Transmembrane helix</keyword>
<evidence type="ECO:0000256" key="2">
    <source>
        <dbReference type="ARBA" id="ARBA00022692"/>
    </source>
</evidence>
<feature type="compositionally biased region" description="Basic and acidic residues" evidence="4">
    <location>
        <begin position="397"/>
        <end position="408"/>
    </location>
</feature>
<dbReference type="GO" id="GO:0016020">
    <property type="term" value="C:membrane"/>
    <property type="evidence" value="ECO:0007669"/>
    <property type="project" value="UniProtKB-SubCell"/>
</dbReference>
<dbReference type="EMBL" id="HBHT01019739">
    <property type="protein sequence ID" value="CAD9968475.1"/>
    <property type="molecule type" value="Transcribed_RNA"/>
</dbReference>
<dbReference type="GO" id="GO:0016757">
    <property type="term" value="F:glycosyltransferase activity"/>
    <property type="evidence" value="ECO:0007669"/>
    <property type="project" value="TreeGrafter"/>
</dbReference>
<keyword evidence="3" id="KW-0472">Membrane</keyword>
<evidence type="ECO:0000313" key="5">
    <source>
        <dbReference type="EMBL" id="CAD9968475.1"/>
    </source>
</evidence>
<gene>
    <name evidence="5" type="ORF">APAL1065_LOCUS13235</name>
</gene>
<organism evidence="5">
    <name type="scientific">Entomoneis paludosa</name>
    <dbReference type="NCBI Taxonomy" id="265537"/>
    <lineage>
        <taxon>Eukaryota</taxon>
        <taxon>Sar</taxon>
        <taxon>Stramenopiles</taxon>
        <taxon>Ochrophyta</taxon>
        <taxon>Bacillariophyta</taxon>
        <taxon>Bacillariophyceae</taxon>
        <taxon>Bacillariophycidae</taxon>
        <taxon>Entomoneidaceae</taxon>
        <taxon>Entomoneis</taxon>
    </lineage>
</organism>
<feature type="compositionally biased region" description="Basic residues" evidence="4">
    <location>
        <begin position="434"/>
        <end position="447"/>
    </location>
</feature>
<feature type="region of interest" description="Disordered" evidence="4">
    <location>
        <begin position="53"/>
        <end position="75"/>
    </location>
</feature>
<dbReference type="AlphaFoldDB" id="A0A7S3DQ55"/>
<dbReference type="Pfam" id="PF13704">
    <property type="entry name" value="Glyco_tranf_2_4"/>
    <property type="match status" value="1"/>
</dbReference>